<dbReference type="GeneID" id="91429627"/>
<evidence type="ECO:0000313" key="2">
    <source>
        <dbReference type="Proteomes" id="UP000053271"/>
    </source>
</evidence>
<dbReference type="AlphaFoldDB" id="A0A101QNP6"/>
<gene>
    <name evidence="1" type="ORF">AQJ30_34175</name>
</gene>
<reference evidence="1 2" key="1">
    <citation type="submission" date="2015-10" db="EMBL/GenBank/DDBJ databases">
        <title>Draft genome sequence of Streptomyces longwoodensis DSM 41677, type strain for the species Streptomyces longwoodensis.</title>
        <authorList>
            <person name="Ruckert C."/>
            <person name="Winkler A."/>
            <person name="Kalinowski J."/>
            <person name="Kampfer P."/>
            <person name="Glaeser S."/>
        </authorList>
    </citation>
    <scope>NUCLEOTIDE SEQUENCE [LARGE SCALE GENOMIC DNA]</scope>
    <source>
        <strain evidence="1 2">DSM 41677</strain>
    </source>
</reference>
<dbReference type="EMBL" id="LMWS01000057">
    <property type="protein sequence ID" value="KUN33258.1"/>
    <property type="molecule type" value="Genomic_DNA"/>
</dbReference>
<dbReference type="STRING" id="68231.AQJ30_34175"/>
<name>A0A101QNP6_9ACTN</name>
<dbReference type="RefSeq" id="WP_067241621.1">
    <property type="nucleotide sequence ID" value="NZ_KQ948566.1"/>
</dbReference>
<accession>A0A101QNP6</accession>
<dbReference type="Proteomes" id="UP000053271">
    <property type="component" value="Unassembled WGS sequence"/>
</dbReference>
<protein>
    <submittedName>
        <fullName evidence="1">Uncharacterized protein</fullName>
    </submittedName>
</protein>
<proteinExistence type="predicted"/>
<sequence>MNVSDECPRQGSGEMEPIPRTIAAVADALPPARRHEFHAAVSSARQGPERDAALTTWWLEALFERVPGRDQRLDDTVAGVGLVELEPETQER</sequence>
<keyword evidence="2" id="KW-1185">Reference proteome</keyword>
<organism evidence="1 2">
    <name type="scientific">Streptomyces longwoodensis</name>
    <dbReference type="NCBI Taxonomy" id="68231"/>
    <lineage>
        <taxon>Bacteria</taxon>
        <taxon>Bacillati</taxon>
        <taxon>Actinomycetota</taxon>
        <taxon>Actinomycetes</taxon>
        <taxon>Kitasatosporales</taxon>
        <taxon>Streptomycetaceae</taxon>
        <taxon>Streptomyces</taxon>
    </lineage>
</organism>
<evidence type="ECO:0000313" key="1">
    <source>
        <dbReference type="EMBL" id="KUN33258.1"/>
    </source>
</evidence>
<comment type="caution">
    <text evidence="1">The sequence shown here is derived from an EMBL/GenBank/DDBJ whole genome shotgun (WGS) entry which is preliminary data.</text>
</comment>